<comment type="caution">
    <text evidence="2">The sequence shown here is derived from an EMBL/GenBank/DDBJ whole genome shotgun (WGS) entry which is preliminary data.</text>
</comment>
<dbReference type="SUPFAM" id="SSF52141">
    <property type="entry name" value="Uracil-DNA glycosylase-like"/>
    <property type="match status" value="1"/>
</dbReference>
<evidence type="ECO:0000259" key="1">
    <source>
        <dbReference type="Pfam" id="PF03167"/>
    </source>
</evidence>
<dbReference type="InterPro" id="IPR036895">
    <property type="entry name" value="Uracil-DNA_glycosylase-like_sf"/>
</dbReference>
<protein>
    <recommendedName>
        <fullName evidence="1">Uracil-DNA glycosylase-like domain-containing protein</fullName>
    </recommendedName>
</protein>
<dbReference type="Gene3D" id="3.40.470.10">
    <property type="entry name" value="Uracil-DNA glycosylase-like domain"/>
    <property type="match status" value="1"/>
</dbReference>
<dbReference type="OrthoDB" id="9799921at2"/>
<keyword evidence="3" id="KW-1185">Reference proteome</keyword>
<organism evidence="2 3">
    <name type="scientific">Thauera phenylacetica B4P</name>
    <dbReference type="NCBI Taxonomy" id="1234382"/>
    <lineage>
        <taxon>Bacteria</taxon>
        <taxon>Pseudomonadati</taxon>
        <taxon>Pseudomonadota</taxon>
        <taxon>Betaproteobacteria</taxon>
        <taxon>Rhodocyclales</taxon>
        <taxon>Zoogloeaceae</taxon>
        <taxon>Thauera</taxon>
    </lineage>
</organism>
<name>N6ZTI2_9RHOO</name>
<dbReference type="AlphaFoldDB" id="N6ZTI2"/>
<feature type="non-terminal residue" evidence="2">
    <location>
        <position position="122"/>
    </location>
</feature>
<accession>N6ZTI2</accession>
<dbReference type="NCBIfam" id="TIGR04274">
    <property type="entry name" value="hypoxanDNAglyco"/>
    <property type="match status" value="1"/>
</dbReference>
<dbReference type="InterPro" id="IPR005122">
    <property type="entry name" value="Uracil-DNA_glycosylase-like"/>
</dbReference>
<feature type="domain" description="Uracil-DNA glycosylase-like" evidence="1">
    <location>
        <begin position="15"/>
        <end position="91"/>
    </location>
</feature>
<dbReference type="Proteomes" id="UP000013047">
    <property type="component" value="Unassembled WGS sequence"/>
</dbReference>
<dbReference type="EMBL" id="AMXF01000223">
    <property type="protein sequence ID" value="ENO95414.1"/>
    <property type="molecule type" value="Genomic_DNA"/>
</dbReference>
<reference evidence="2 3" key="1">
    <citation type="submission" date="2012-09" db="EMBL/GenBank/DDBJ databases">
        <title>Draft Genome Sequences of 6 Strains from Genus Thauera.</title>
        <authorList>
            <person name="Liu B."/>
            <person name="Shapleigh J.P."/>
            <person name="Frostegard A.H."/>
        </authorList>
    </citation>
    <scope>NUCLEOTIDE SEQUENCE [LARGE SCALE GENOMIC DNA]</scope>
    <source>
        <strain evidence="2 3">B4P</strain>
    </source>
</reference>
<dbReference type="Pfam" id="PF03167">
    <property type="entry name" value="UDG"/>
    <property type="match status" value="1"/>
</dbReference>
<dbReference type="InterPro" id="IPR026353">
    <property type="entry name" value="Hypoxan-DNA_Glyclase"/>
</dbReference>
<dbReference type="CDD" id="cd10032">
    <property type="entry name" value="UDG-F6_HDG"/>
    <property type="match status" value="1"/>
</dbReference>
<dbReference type="RefSeq" id="WP_004376028.1">
    <property type="nucleotide sequence ID" value="NZ_AMXF01000223.1"/>
</dbReference>
<evidence type="ECO:0000313" key="3">
    <source>
        <dbReference type="Proteomes" id="UP000013047"/>
    </source>
</evidence>
<gene>
    <name evidence="2" type="ORF">C667_19113</name>
</gene>
<proteinExistence type="predicted"/>
<evidence type="ECO:0000313" key="2">
    <source>
        <dbReference type="EMBL" id="ENO95414.1"/>
    </source>
</evidence>
<sequence length="122" mass="12755">MSTTAAPLVRSFAPQFRADARVLVLGSMPGTASLAAAQYYAHPRNAFWPIMGALFGAGPELPYAQRLERLASAGVALWDVIGRCERAGSLDSAIAPASIEANDFAGLFAACPGIDHVFFNGA</sequence>